<dbReference type="SUPFAM" id="SSF161219">
    <property type="entry name" value="CHY zinc finger-like"/>
    <property type="match status" value="1"/>
</dbReference>
<dbReference type="InterPro" id="IPR016694">
    <property type="entry name" value="UCP017292"/>
</dbReference>
<evidence type="ECO:0000313" key="5">
    <source>
        <dbReference type="EMBL" id="GAA6114362.1"/>
    </source>
</evidence>
<keyword evidence="6" id="KW-1185">Reference proteome</keyword>
<protein>
    <submittedName>
        <fullName evidence="5">CHY zinc finger protein</fullName>
    </submittedName>
</protein>
<dbReference type="PROSITE" id="PS51266">
    <property type="entry name" value="ZF_CHY"/>
    <property type="match status" value="1"/>
</dbReference>
<gene>
    <name evidence="5" type="ORF">AP20H10_07250</name>
</gene>
<evidence type="ECO:0000259" key="4">
    <source>
        <dbReference type="PROSITE" id="PS51266"/>
    </source>
</evidence>
<dbReference type="RefSeq" id="WP_053949544.1">
    <property type="nucleotide sequence ID" value="NZ_BAABVV010000033.1"/>
</dbReference>
<comment type="caution">
    <text evidence="5">The sequence shown here is derived from an EMBL/GenBank/DDBJ whole genome shotgun (WGS) entry which is preliminary data.</text>
</comment>
<dbReference type="InterPro" id="IPR037274">
    <property type="entry name" value="Znf_CHY_sf"/>
</dbReference>
<name>A0ABP9ZHT9_9LACO</name>
<dbReference type="EMBL" id="BAABVV010000033">
    <property type="protein sequence ID" value="GAA6114362.1"/>
    <property type="molecule type" value="Genomic_DNA"/>
</dbReference>
<evidence type="ECO:0000256" key="1">
    <source>
        <dbReference type="ARBA" id="ARBA00022723"/>
    </source>
</evidence>
<sequence>MIYGIQVDNSGRCVHYRKHNDVAAMQCDQCHQYYACYQCHNLITDHRFMPISVHKTLPVMCGKCEHQLTYQEYRQSTCPYCFAQFNPRCMLHRDLYFKD</sequence>
<evidence type="ECO:0000256" key="2">
    <source>
        <dbReference type="ARBA" id="ARBA00022771"/>
    </source>
</evidence>
<reference evidence="5 6" key="1">
    <citation type="submission" date="2024-03" db="EMBL/GenBank/DDBJ databases">
        <title>Inconsistent identification of Apilactobacillus kunkeei-related strains obtained by well-developed overall genome related indices.</title>
        <authorList>
            <person name="Maeno S."/>
            <person name="Endo A."/>
        </authorList>
    </citation>
    <scope>NUCLEOTIDE SEQUENCE [LARGE SCALE GENOMIC DNA]</scope>
    <source>
        <strain evidence="5 6">20H-10</strain>
    </source>
</reference>
<dbReference type="Pfam" id="PF05495">
    <property type="entry name" value="zf-CHY"/>
    <property type="match status" value="1"/>
</dbReference>
<keyword evidence="2" id="KW-0863">Zinc-finger</keyword>
<proteinExistence type="predicted"/>
<feature type="domain" description="CHY-type" evidence="4">
    <location>
        <begin position="6"/>
        <end position="83"/>
    </location>
</feature>
<accession>A0ABP9ZHT9</accession>
<dbReference type="InterPro" id="IPR008913">
    <property type="entry name" value="Znf_CHY"/>
</dbReference>
<keyword evidence="3" id="KW-0862">Zinc</keyword>
<keyword evidence="1" id="KW-0479">Metal-binding</keyword>
<dbReference type="Proteomes" id="UP001438112">
    <property type="component" value="Unassembled WGS sequence"/>
</dbReference>
<dbReference type="PIRSF" id="PIRSF017292">
    <property type="entry name" value="UCP017292_Znf_CHY"/>
    <property type="match status" value="1"/>
</dbReference>
<evidence type="ECO:0000256" key="3">
    <source>
        <dbReference type="ARBA" id="ARBA00022833"/>
    </source>
</evidence>
<organism evidence="5 6">
    <name type="scientific">Apilactobacillus apinorum</name>
    <dbReference type="NCBI Taxonomy" id="1218495"/>
    <lineage>
        <taxon>Bacteria</taxon>
        <taxon>Bacillati</taxon>
        <taxon>Bacillota</taxon>
        <taxon>Bacilli</taxon>
        <taxon>Lactobacillales</taxon>
        <taxon>Lactobacillaceae</taxon>
        <taxon>Apilactobacillus</taxon>
    </lineage>
</organism>
<evidence type="ECO:0000313" key="6">
    <source>
        <dbReference type="Proteomes" id="UP001438112"/>
    </source>
</evidence>